<comment type="caution">
    <text evidence="2">The sequence shown here is derived from an EMBL/GenBank/DDBJ whole genome shotgun (WGS) entry which is preliminary data.</text>
</comment>
<feature type="domain" description="Nudix hydrolase" evidence="1">
    <location>
        <begin position="4"/>
        <end position="140"/>
    </location>
</feature>
<dbReference type="SUPFAM" id="SSF55811">
    <property type="entry name" value="Nudix"/>
    <property type="match status" value="1"/>
</dbReference>
<evidence type="ECO:0000259" key="1">
    <source>
        <dbReference type="PROSITE" id="PS51462"/>
    </source>
</evidence>
<organism evidence="2 3">
    <name type="scientific">Lysinibacillus xylanilyticus</name>
    <dbReference type="NCBI Taxonomy" id="582475"/>
    <lineage>
        <taxon>Bacteria</taxon>
        <taxon>Bacillati</taxon>
        <taxon>Bacillota</taxon>
        <taxon>Bacilli</taxon>
        <taxon>Bacillales</taxon>
        <taxon>Bacillaceae</taxon>
        <taxon>Lysinibacillus</taxon>
    </lineage>
</organism>
<name>A0A0K9FCN6_9BACI</name>
<dbReference type="Proteomes" id="UP000037326">
    <property type="component" value="Unassembled WGS sequence"/>
</dbReference>
<evidence type="ECO:0000313" key="3">
    <source>
        <dbReference type="Proteomes" id="UP000037326"/>
    </source>
</evidence>
<dbReference type="PATRIC" id="fig|582475.4.peg.831"/>
<dbReference type="InterPro" id="IPR015797">
    <property type="entry name" value="NUDIX_hydrolase-like_dom_sf"/>
</dbReference>
<protein>
    <submittedName>
        <fullName evidence="2">Cytochrome C biogenesis protein CcdA</fullName>
    </submittedName>
</protein>
<dbReference type="PROSITE" id="PS51462">
    <property type="entry name" value="NUDIX"/>
    <property type="match status" value="1"/>
</dbReference>
<accession>A0A0K9FCN6</accession>
<reference evidence="3" key="1">
    <citation type="submission" date="2015-07" db="EMBL/GenBank/DDBJ databases">
        <authorList>
            <consortium name="Consortium for Microbial Forensics and Genomics (microFORGE)"/>
            <person name="Knight B.M."/>
            <person name="Roberts D.P."/>
            <person name="Lin D."/>
            <person name="Hari K."/>
            <person name="Fletcher J."/>
            <person name="Melcher U."/>
            <person name="Blagden T."/>
            <person name="Winegar R.A."/>
        </authorList>
    </citation>
    <scope>NUCLEOTIDE SEQUENCE [LARGE SCALE GENOMIC DNA]</scope>
    <source>
        <strain evidence="3">DSM 23493</strain>
    </source>
</reference>
<proteinExistence type="predicted"/>
<gene>
    <name evidence="2" type="ORF">ACZ11_06775</name>
</gene>
<dbReference type="Gene3D" id="3.90.79.10">
    <property type="entry name" value="Nucleoside Triphosphate Pyrophosphohydrolase"/>
    <property type="match status" value="1"/>
</dbReference>
<sequence>MRAPYQVLVFPYIITGNSIEYAIFKRSDYGYWQGLAGGGEEGETPIESAKREAFEEAGITRDYPYIELDSMSSLPVEDVVGNFLWGEDVYVLKEFSFGVKVPTKDISLSKEHLNYKWLCFKEAVTLLKWDSNKTALWELNKRLLNRINTKQKFLKENT</sequence>
<dbReference type="GeneID" id="96597979"/>
<dbReference type="OrthoDB" id="9814308at2"/>
<dbReference type="RefSeq" id="WP_049664710.1">
    <property type="nucleotide sequence ID" value="NZ_JBIVRT010000014.1"/>
</dbReference>
<evidence type="ECO:0000313" key="2">
    <source>
        <dbReference type="EMBL" id="KMY31886.1"/>
    </source>
</evidence>
<dbReference type="InterPro" id="IPR000086">
    <property type="entry name" value="NUDIX_hydrolase_dom"/>
</dbReference>
<dbReference type="AlphaFoldDB" id="A0A0K9FCN6"/>
<dbReference type="Pfam" id="PF00293">
    <property type="entry name" value="NUDIX"/>
    <property type="match status" value="1"/>
</dbReference>
<dbReference type="CDD" id="cd04664">
    <property type="entry name" value="NUDIX_DHNTPase_like"/>
    <property type="match status" value="1"/>
</dbReference>
<dbReference type="EMBL" id="LFXJ01000005">
    <property type="protein sequence ID" value="KMY31886.1"/>
    <property type="molecule type" value="Genomic_DNA"/>
</dbReference>